<evidence type="ECO:0000313" key="3">
    <source>
        <dbReference type="Proteomes" id="UP000248840"/>
    </source>
</evidence>
<accession>A0A328YRJ0</accession>
<dbReference type="Proteomes" id="UP000248840">
    <property type="component" value="Unassembled WGS sequence"/>
</dbReference>
<organism evidence="2 3">
    <name type="scientific">Flavobacterium aciduliphilum</name>
    <dbReference type="NCBI Taxonomy" id="1101402"/>
    <lineage>
        <taxon>Bacteria</taxon>
        <taxon>Pseudomonadati</taxon>
        <taxon>Bacteroidota</taxon>
        <taxon>Flavobacteriia</taxon>
        <taxon>Flavobacteriales</taxon>
        <taxon>Flavobacteriaceae</taxon>
        <taxon>Flavobacterium</taxon>
    </lineage>
</organism>
<dbReference type="SUPFAM" id="SSF56925">
    <property type="entry name" value="OMPA-like"/>
    <property type="match status" value="1"/>
</dbReference>
<dbReference type="InterPro" id="IPR011250">
    <property type="entry name" value="OMP/PagP_B-barrel"/>
</dbReference>
<name>A0A328YRJ0_9FLAO</name>
<keyword evidence="1" id="KW-0732">Signal</keyword>
<protein>
    <recommendedName>
        <fullName evidence="4">Outer membrane protein with beta-barrel domain</fullName>
    </recommendedName>
</protein>
<reference evidence="2 3" key="1">
    <citation type="submission" date="2018-06" db="EMBL/GenBank/DDBJ databases">
        <title>Genomic Encyclopedia of Archaeal and Bacterial Type Strains, Phase II (KMG-II): from individual species to whole genera.</title>
        <authorList>
            <person name="Goeker M."/>
        </authorList>
    </citation>
    <scope>NUCLEOTIDE SEQUENCE [LARGE SCALE GENOMIC DNA]</scope>
    <source>
        <strain evidence="2 3">DSM 25663</strain>
    </source>
</reference>
<dbReference type="EMBL" id="QLSZ01000001">
    <property type="protein sequence ID" value="RAR75753.1"/>
    <property type="molecule type" value="Genomic_DNA"/>
</dbReference>
<feature type="signal peptide" evidence="1">
    <location>
        <begin position="1"/>
        <end position="19"/>
    </location>
</feature>
<sequence>MKKIILTVAAVFALSFANAQDLKSKKGENYLPVAGEWAISFQAKPFIDFAGGVLGGHATSPASDSPVAGTFVGKKFTSDKTAYRVIANFGFGSNNYGSAQSNEPSQLSMVSTYDTHKVSSFDLSVGLGKEWRRGTTRLQGYYGADAMIGVSSSKWTVSDTNSPGQMTYTDGMGIKLGLNGFLGAEYFIFPKIAIGAQYNYGLNIKSQGASKTTMTGSPDETGVSRTSFNLGNVSSATMNITLHF</sequence>
<evidence type="ECO:0000256" key="1">
    <source>
        <dbReference type="SAM" id="SignalP"/>
    </source>
</evidence>
<evidence type="ECO:0008006" key="4">
    <source>
        <dbReference type="Google" id="ProtNLM"/>
    </source>
</evidence>
<dbReference type="OrthoDB" id="1466900at2"/>
<gene>
    <name evidence="2" type="ORF">CLV55_101458</name>
</gene>
<dbReference type="RefSeq" id="WP_112112105.1">
    <property type="nucleotide sequence ID" value="NZ_QLSZ01000001.1"/>
</dbReference>
<evidence type="ECO:0000313" key="2">
    <source>
        <dbReference type="EMBL" id="RAR75753.1"/>
    </source>
</evidence>
<proteinExistence type="predicted"/>
<feature type="chain" id="PRO_5016423463" description="Outer membrane protein with beta-barrel domain" evidence="1">
    <location>
        <begin position="20"/>
        <end position="244"/>
    </location>
</feature>
<comment type="caution">
    <text evidence="2">The sequence shown here is derived from an EMBL/GenBank/DDBJ whole genome shotgun (WGS) entry which is preliminary data.</text>
</comment>
<keyword evidence="3" id="KW-1185">Reference proteome</keyword>
<dbReference type="AlphaFoldDB" id="A0A328YRJ0"/>